<dbReference type="PANTHER" id="PTHR23235">
    <property type="entry name" value="KRUEPPEL-LIKE TRANSCRIPTION FACTOR"/>
    <property type="match status" value="1"/>
</dbReference>
<dbReference type="GO" id="GO:0000981">
    <property type="term" value="F:DNA-binding transcription factor activity, RNA polymerase II-specific"/>
    <property type="evidence" value="ECO:0007669"/>
    <property type="project" value="TreeGrafter"/>
</dbReference>
<keyword evidence="10" id="KW-0539">Nucleus</keyword>
<dbReference type="InterPro" id="IPR036236">
    <property type="entry name" value="Znf_C2H2_sf"/>
</dbReference>
<dbReference type="FunFam" id="3.30.160.60:FF:001480">
    <property type="entry name" value="Si:cabz01071911.3"/>
    <property type="match status" value="1"/>
</dbReference>
<dbReference type="GO" id="GO:0000978">
    <property type="term" value="F:RNA polymerase II cis-regulatory region sequence-specific DNA binding"/>
    <property type="evidence" value="ECO:0007669"/>
    <property type="project" value="TreeGrafter"/>
</dbReference>
<dbReference type="FunFam" id="3.30.160.60:FF:000110">
    <property type="entry name" value="Zinc finger protein-like"/>
    <property type="match status" value="2"/>
</dbReference>
<evidence type="ECO:0000256" key="8">
    <source>
        <dbReference type="ARBA" id="ARBA00023125"/>
    </source>
</evidence>
<feature type="domain" description="C2H2-type" evidence="11">
    <location>
        <begin position="263"/>
        <end position="283"/>
    </location>
</feature>
<dbReference type="AlphaFoldDB" id="A0A9P0F6S4"/>
<dbReference type="InterPro" id="IPR013087">
    <property type="entry name" value="Znf_C2H2_type"/>
</dbReference>
<proteinExistence type="inferred from homology"/>
<accession>A0A9P0F6S4</accession>
<feature type="domain" description="C2H2-type" evidence="11">
    <location>
        <begin position="151"/>
        <end position="171"/>
    </location>
</feature>
<dbReference type="EMBL" id="OU963866">
    <property type="protein sequence ID" value="CAH0390316.1"/>
    <property type="molecule type" value="Genomic_DNA"/>
</dbReference>
<keyword evidence="7" id="KW-0805">Transcription regulation</keyword>
<dbReference type="PROSITE" id="PS00028">
    <property type="entry name" value="ZINC_FINGER_C2H2_1"/>
    <property type="match status" value="6"/>
</dbReference>
<dbReference type="InterPro" id="IPR008598">
    <property type="entry name" value="Di19_Zn-bd"/>
</dbReference>
<evidence type="ECO:0000256" key="4">
    <source>
        <dbReference type="ARBA" id="ARBA00022737"/>
    </source>
</evidence>
<evidence type="ECO:0000256" key="7">
    <source>
        <dbReference type="ARBA" id="ARBA00023015"/>
    </source>
</evidence>
<dbReference type="Gene3D" id="3.30.160.60">
    <property type="entry name" value="Classic Zinc Finger"/>
    <property type="match status" value="6"/>
</dbReference>
<protein>
    <recommendedName>
        <fullName evidence="11">C2H2-type domain-containing protein</fullName>
    </recommendedName>
</protein>
<keyword evidence="6" id="KW-0862">Zinc</keyword>
<dbReference type="FunFam" id="3.30.160.60:FF:000100">
    <property type="entry name" value="Zinc finger 45-like"/>
    <property type="match status" value="1"/>
</dbReference>
<evidence type="ECO:0000256" key="6">
    <source>
        <dbReference type="ARBA" id="ARBA00022833"/>
    </source>
</evidence>
<evidence type="ECO:0000256" key="2">
    <source>
        <dbReference type="ARBA" id="ARBA00006991"/>
    </source>
</evidence>
<feature type="domain" description="C2H2-type" evidence="11">
    <location>
        <begin position="207"/>
        <end position="227"/>
    </location>
</feature>
<feature type="domain" description="C2H2-type" evidence="11">
    <location>
        <begin position="123"/>
        <end position="143"/>
    </location>
</feature>
<dbReference type="Proteomes" id="UP001152759">
    <property type="component" value="Chromosome 5"/>
</dbReference>
<dbReference type="KEGG" id="btab:109037501"/>
<feature type="domain" description="C2H2-type" evidence="11">
    <location>
        <begin position="235"/>
        <end position="255"/>
    </location>
</feature>
<comment type="similarity">
    <text evidence="2">Belongs to the krueppel C2H2-type zinc-finger protein family.</text>
</comment>
<gene>
    <name evidence="12" type="ORF">BEMITA_LOCUS9050</name>
</gene>
<name>A0A9P0F6S4_BEMTA</name>
<evidence type="ECO:0000256" key="10">
    <source>
        <dbReference type="ARBA" id="ARBA00023242"/>
    </source>
</evidence>
<keyword evidence="3" id="KW-0479">Metal-binding</keyword>
<evidence type="ECO:0000256" key="1">
    <source>
        <dbReference type="ARBA" id="ARBA00004123"/>
    </source>
</evidence>
<dbReference type="PANTHER" id="PTHR23235:SF142">
    <property type="entry name" value="ZINC FINGER PROTEIN 384"/>
    <property type="match status" value="1"/>
</dbReference>
<feature type="domain" description="C2H2-type" evidence="11">
    <location>
        <begin position="179"/>
        <end position="199"/>
    </location>
</feature>
<dbReference type="FunFam" id="3.30.160.60:FF:000534">
    <property type="entry name" value="zinc finger protein 674"/>
    <property type="match status" value="1"/>
</dbReference>
<dbReference type="Pfam" id="PF05605">
    <property type="entry name" value="zf-Di19"/>
    <property type="match status" value="1"/>
</dbReference>
<dbReference type="Pfam" id="PF00096">
    <property type="entry name" value="zf-C2H2"/>
    <property type="match status" value="4"/>
</dbReference>
<evidence type="ECO:0000256" key="3">
    <source>
        <dbReference type="ARBA" id="ARBA00022723"/>
    </source>
</evidence>
<dbReference type="SUPFAM" id="SSF57667">
    <property type="entry name" value="beta-beta-alpha zinc fingers"/>
    <property type="match status" value="3"/>
</dbReference>
<evidence type="ECO:0000256" key="9">
    <source>
        <dbReference type="ARBA" id="ARBA00023163"/>
    </source>
</evidence>
<keyword evidence="5" id="KW-0863">Zinc-finger</keyword>
<comment type="subcellular location">
    <subcellularLocation>
        <location evidence="1">Nucleus</location>
    </subcellularLocation>
</comment>
<keyword evidence="13" id="KW-1185">Reference proteome</keyword>
<evidence type="ECO:0000256" key="5">
    <source>
        <dbReference type="ARBA" id="ARBA00022771"/>
    </source>
</evidence>
<organism evidence="12 13">
    <name type="scientific">Bemisia tabaci</name>
    <name type="common">Sweetpotato whitefly</name>
    <name type="synonym">Aleurodes tabaci</name>
    <dbReference type="NCBI Taxonomy" id="7038"/>
    <lineage>
        <taxon>Eukaryota</taxon>
        <taxon>Metazoa</taxon>
        <taxon>Ecdysozoa</taxon>
        <taxon>Arthropoda</taxon>
        <taxon>Hexapoda</taxon>
        <taxon>Insecta</taxon>
        <taxon>Pterygota</taxon>
        <taxon>Neoptera</taxon>
        <taxon>Paraneoptera</taxon>
        <taxon>Hemiptera</taxon>
        <taxon>Sternorrhyncha</taxon>
        <taxon>Aleyrodoidea</taxon>
        <taxon>Aleyrodidae</taxon>
        <taxon>Aleyrodinae</taxon>
        <taxon>Bemisia</taxon>
    </lineage>
</organism>
<dbReference type="GO" id="GO:0008270">
    <property type="term" value="F:zinc ion binding"/>
    <property type="evidence" value="ECO:0007669"/>
    <property type="project" value="UniProtKB-KW"/>
</dbReference>
<dbReference type="GO" id="GO:0005634">
    <property type="term" value="C:nucleus"/>
    <property type="evidence" value="ECO:0007669"/>
    <property type="project" value="UniProtKB-SubCell"/>
</dbReference>
<evidence type="ECO:0000259" key="11">
    <source>
        <dbReference type="PROSITE" id="PS00028"/>
    </source>
</evidence>
<reference evidence="12" key="1">
    <citation type="submission" date="2021-12" db="EMBL/GenBank/DDBJ databases">
        <authorList>
            <person name="King R."/>
        </authorList>
    </citation>
    <scope>NUCLEOTIDE SEQUENCE</scope>
</reference>
<sequence>METIDPNQNGIIVVENSTGEELNVLTMSELQPVARTVVIETTNVAEETPNHRIIKLERTDKECQTDPDLYLNMMAKKMDIAMRNPSLEQGGPMNGKNNETYNYALWNAAQQHYNQQLNKRFACTLCDKTFTQQGNLKTHMMSHYCERNFSCPYCEKTFVQKGNLKTHIMLHTKEKVHACQFCDKVFVQKGNLQSHILTHTKEKKFHCLICTKSFTQKGNLKTHFQIHTGVKRFQCPYCEKAFSQKGNLKTHVARHTGEKKFQCPICDKMFVQKNNLDKHMMNHSIHKNIDEQFNRSWQQPPLPHQPPQHPQPLIVVSQPNPMEIPKSEPTSVDTFYSYVGKLYNPNPQIHMGN</sequence>
<dbReference type="SMART" id="SM00355">
    <property type="entry name" value="ZnF_C2H2"/>
    <property type="match status" value="6"/>
</dbReference>
<dbReference type="FunFam" id="3.30.160.60:FF:000733">
    <property type="entry name" value="Zinc finger protein 236 variant"/>
    <property type="match status" value="1"/>
</dbReference>
<keyword evidence="8" id="KW-0238">DNA-binding</keyword>
<evidence type="ECO:0000313" key="13">
    <source>
        <dbReference type="Proteomes" id="UP001152759"/>
    </source>
</evidence>
<keyword evidence="9" id="KW-0804">Transcription</keyword>
<keyword evidence="4" id="KW-0677">Repeat</keyword>
<evidence type="ECO:0000313" key="12">
    <source>
        <dbReference type="EMBL" id="CAH0390316.1"/>
    </source>
</evidence>